<dbReference type="Proteomes" id="UP000620124">
    <property type="component" value="Unassembled WGS sequence"/>
</dbReference>
<name>A0A8H6YLA1_9AGAR</name>
<protein>
    <submittedName>
        <fullName evidence="1">Uncharacterized protein</fullName>
    </submittedName>
</protein>
<evidence type="ECO:0000313" key="1">
    <source>
        <dbReference type="EMBL" id="KAF7360005.1"/>
    </source>
</evidence>
<dbReference type="AlphaFoldDB" id="A0A8H6YLA1"/>
<reference evidence="1" key="1">
    <citation type="submission" date="2020-05" db="EMBL/GenBank/DDBJ databases">
        <title>Mycena genomes resolve the evolution of fungal bioluminescence.</title>
        <authorList>
            <person name="Tsai I.J."/>
        </authorList>
    </citation>
    <scope>NUCLEOTIDE SEQUENCE</scope>
    <source>
        <strain evidence="1">CCC161011</strain>
    </source>
</reference>
<organism evidence="1 2">
    <name type="scientific">Mycena venus</name>
    <dbReference type="NCBI Taxonomy" id="2733690"/>
    <lineage>
        <taxon>Eukaryota</taxon>
        <taxon>Fungi</taxon>
        <taxon>Dikarya</taxon>
        <taxon>Basidiomycota</taxon>
        <taxon>Agaricomycotina</taxon>
        <taxon>Agaricomycetes</taxon>
        <taxon>Agaricomycetidae</taxon>
        <taxon>Agaricales</taxon>
        <taxon>Marasmiineae</taxon>
        <taxon>Mycenaceae</taxon>
        <taxon>Mycena</taxon>
    </lineage>
</organism>
<accession>A0A8H6YLA1</accession>
<gene>
    <name evidence="1" type="ORF">MVEN_00727900</name>
</gene>
<evidence type="ECO:0000313" key="2">
    <source>
        <dbReference type="Proteomes" id="UP000620124"/>
    </source>
</evidence>
<comment type="caution">
    <text evidence="1">The sequence shown here is derived from an EMBL/GenBank/DDBJ whole genome shotgun (WGS) entry which is preliminary data.</text>
</comment>
<proteinExistence type="predicted"/>
<sequence length="121" mass="13519">MDKTCNWTLIQTHPQSSFAHNNSMFMEPILPPDLERAIFQALAIRDIGHSSSWHDSARDGTNGGTDFCDAAEVFVDRRRSQRLRFGVLVQELEYSGLSGASPAFREGHYLLLRGPAARLDA</sequence>
<keyword evidence="2" id="KW-1185">Reference proteome</keyword>
<dbReference type="EMBL" id="JACAZI010000005">
    <property type="protein sequence ID" value="KAF7360005.1"/>
    <property type="molecule type" value="Genomic_DNA"/>
</dbReference>